<dbReference type="OrthoDB" id="268400at2759"/>
<keyword evidence="4 5" id="KW-0472">Membrane</keyword>
<organism evidence="6 7">
    <name type="scientific">Pseudallescheria apiosperma</name>
    <name type="common">Scedosporium apiospermum</name>
    <dbReference type="NCBI Taxonomy" id="563466"/>
    <lineage>
        <taxon>Eukaryota</taxon>
        <taxon>Fungi</taxon>
        <taxon>Dikarya</taxon>
        <taxon>Ascomycota</taxon>
        <taxon>Pezizomycotina</taxon>
        <taxon>Sordariomycetes</taxon>
        <taxon>Hypocreomycetidae</taxon>
        <taxon>Microascales</taxon>
        <taxon>Microascaceae</taxon>
        <taxon>Scedosporium</taxon>
    </lineage>
</organism>
<dbReference type="PANTHER" id="PTHR23502:SF164">
    <property type="entry name" value="MAJOR FACILITATOR SUPERFAMILY (MFS) PROFILE DOMAIN-CONTAINING PROTEIN"/>
    <property type="match status" value="1"/>
</dbReference>
<reference evidence="6 7" key="1">
    <citation type="journal article" date="2014" name="Genome Announc.">
        <title>Draft genome sequence of the pathogenic fungus Scedosporium apiospermum.</title>
        <authorList>
            <person name="Vandeputte P."/>
            <person name="Ghamrawi S."/>
            <person name="Rechenmann M."/>
            <person name="Iltis A."/>
            <person name="Giraud S."/>
            <person name="Fleury M."/>
            <person name="Thornton C."/>
            <person name="Delhaes L."/>
            <person name="Meyer W."/>
            <person name="Papon N."/>
            <person name="Bouchara J.P."/>
        </authorList>
    </citation>
    <scope>NUCLEOTIDE SEQUENCE [LARGE SCALE GENOMIC DNA]</scope>
    <source>
        <strain evidence="6 7">IHEM 14462</strain>
    </source>
</reference>
<evidence type="ECO:0000313" key="6">
    <source>
        <dbReference type="EMBL" id="KEZ45602.1"/>
    </source>
</evidence>
<dbReference type="PANTHER" id="PTHR23502">
    <property type="entry name" value="MAJOR FACILITATOR SUPERFAMILY"/>
    <property type="match status" value="1"/>
</dbReference>
<evidence type="ECO:0000256" key="1">
    <source>
        <dbReference type="ARBA" id="ARBA00004141"/>
    </source>
</evidence>
<feature type="transmembrane region" description="Helical" evidence="5">
    <location>
        <begin position="503"/>
        <end position="523"/>
    </location>
</feature>
<feature type="transmembrane region" description="Helical" evidence="5">
    <location>
        <begin position="157"/>
        <end position="179"/>
    </location>
</feature>
<dbReference type="Pfam" id="PF07690">
    <property type="entry name" value="MFS_1"/>
    <property type="match status" value="1"/>
</dbReference>
<dbReference type="RefSeq" id="XP_016645401.1">
    <property type="nucleotide sequence ID" value="XM_016785104.1"/>
</dbReference>
<dbReference type="GeneID" id="27721020"/>
<feature type="transmembrane region" description="Helical" evidence="5">
    <location>
        <begin position="54"/>
        <end position="77"/>
    </location>
</feature>
<feature type="transmembrane region" description="Helical" evidence="5">
    <location>
        <begin position="219"/>
        <end position="237"/>
    </location>
</feature>
<dbReference type="Proteomes" id="UP000028545">
    <property type="component" value="Unassembled WGS sequence"/>
</dbReference>
<comment type="subcellular location">
    <subcellularLocation>
        <location evidence="1">Membrane</location>
        <topology evidence="1">Multi-pass membrane protein</topology>
    </subcellularLocation>
</comment>
<feature type="transmembrane region" description="Helical" evidence="5">
    <location>
        <begin position="363"/>
        <end position="384"/>
    </location>
</feature>
<name>A0A084GE40_PSEDA</name>
<sequence length="540" mass="59284">METKAGSKAARDKAATVEYAENLLYAEDGTVRKLPIPSNDPNDPLNFGPWRQRLIMIAICVYGIAGFGVVQSTPLFFGELVPEYMKQTRGTFNPERISDLASYPSLCMGLGNFFFVPLSMALGRRAAFILSNAILLSAIIWAAKSETFESHLGARCLQGLTAGVSDCLLPIIILDISFLDRRGARLVTYWTCTAAGSSLLLVAVPFIIDASDGNWRINYWFWAAFAAFSLIAVLLLVPETLFNRGVAHHEGRVHTTDTYGTHRMFDTAEEARAAGFKIDDRDSTASEAPKTFSYRRQFSPVTIQPSAIKRFLGAYRDIFTCLLVPGTFWALLLNSVFFGGLVILSITYAQRLEMPPWLFPPSVVGTVQVGAAIGALFGLAYGQVTEPVSRFLTRRNRGIREPEHVLPNFVFPSVVAGVGLIIYGVVGMEPEKYSWVGIHASFALFYFGFCAISAVTGIWLSELLPHTSGPAIVLVCGGRNAISFGYSSSFTSWIAEMGFRDTHILFAGILLALGLLSIPLYFVNGHIRKLSHSIPFLMAY</sequence>
<feature type="transmembrane region" description="Helical" evidence="5">
    <location>
        <begin position="127"/>
        <end position="145"/>
    </location>
</feature>
<dbReference type="VEuPathDB" id="FungiDB:SAPIO_CDS1948"/>
<dbReference type="Gene3D" id="1.20.1250.20">
    <property type="entry name" value="MFS general substrate transporter like domains"/>
    <property type="match status" value="1"/>
</dbReference>
<feature type="transmembrane region" description="Helical" evidence="5">
    <location>
        <begin position="318"/>
        <end position="343"/>
    </location>
</feature>
<evidence type="ECO:0000256" key="4">
    <source>
        <dbReference type="ARBA" id="ARBA00023136"/>
    </source>
</evidence>
<dbReference type="SUPFAM" id="SSF103473">
    <property type="entry name" value="MFS general substrate transporter"/>
    <property type="match status" value="1"/>
</dbReference>
<dbReference type="HOGENOM" id="CLU_008455_13_4_1"/>
<proteinExistence type="predicted"/>
<feature type="transmembrane region" description="Helical" evidence="5">
    <location>
        <begin position="186"/>
        <end position="207"/>
    </location>
</feature>
<evidence type="ECO:0000256" key="3">
    <source>
        <dbReference type="ARBA" id="ARBA00022989"/>
    </source>
</evidence>
<protein>
    <recommendedName>
        <fullName evidence="8">Major facilitator superfamily (MFS) profile domain-containing protein</fullName>
    </recommendedName>
</protein>
<feature type="transmembrane region" description="Helical" evidence="5">
    <location>
        <begin position="438"/>
        <end position="460"/>
    </location>
</feature>
<evidence type="ECO:0008006" key="8">
    <source>
        <dbReference type="Google" id="ProtNLM"/>
    </source>
</evidence>
<feature type="transmembrane region" description="Helical" evidence="5">
    <location>
        <begin position="405"/>
        <end position="426"/>
    </location>
</feature>
<dbReference type="InterPro" id="IPR036259">
    <property type="entry name" value="MFS_trans_sf"/>
</dbReference>
<dbReference type="GO" id="GO:0005886">
    <property type="term" value="C:plasma membrane"/>
    <property type="evidence" value="ECO:0007669"/>
    <property type="project" value="TreeGrafter"/>
</dbReference>
<feature type="transmembrane region" description="Helical" evidence="5">
    <location>
        <begin position="472"/>
        <end position="491"/>
    </location>
</feature>
<keyword evidence="7" id="KW-1185">Reference proteome</keyword>
<dbReference type="InterPro" id="IPR011701">
    <property type="entry name" value="MFS"/>
</dbReference>
<feature type="transmembrane region" description="Helical" evidence="5">
    <location>
        <begin position="97"/>
        <end position="115"/>
    </location>
</feature>
<dbReference type="KEGG" id="sapo:SAPIO_CDS1948"/>
<gene>
    <name evidence="6" type="ORF">SAPIO_CDS1948</name>
</gene>
<dbReference type="AlphaFoldDB" id="A0A084GE40"/>
<keyword evidence="2 5" id="KW-0812">Transmembrane</keyword>
<evidence type="ECO:0000256" key="5">
    <source>
        <dbReference type="SAM" id="Phobius"/>
    </source>
</evidence>
<evidence type="ECO:0000256" key="2">
    <source>
        <dbReference type="ARBA" id="ARBA00022692"/>
    </source>
</evidence>
<accession>A0A084GE40</accession>
<evidence type="ECO:0000313" key="7">
    <source>
        <dbReference type="Proteomes" id="UP000028545"/>
    </source>
</evidence>
<dbReference type="EMBL" id="JOWA01000077">
    <property type="protein sequence ID" value="KEZ45602.1"/>
    <property type="molecule type" value="Genomic_DNA"/>
</dbReference>
<comment type="caution">
    <text evidence="6">The sequence shown here is derived from an EMBL/GenBank/DDBJ whole genome shotgun (WGS) entry which is preliminary data.</text>
</comment>
<dbReference type="OMA" id="RLEMPPW"/>
<dbReference type="GO" id="GO:0022857">
    <property type="term" value="F:transmembrane transporter activity"/>
    <property type="evidence" value="ECO:0007669"/>
    <property type="project" value="InterPro"/>
</dbReference>
<keyword evidence="3 5" id="KW-1133">Transmembrane helix</keyword>